<reference evidence="1 2" key="1">
    <citation type="submission" date="2016-12" db="EMBL/GenBank/DDBJ databases">
        <authorList>
            <person name="Song W.-J."/>
            <person name="Kurnit D.M."/>
        </authorList>
    </citation>
    <scope>NUCLEOTIDE SEQUENCE [LARGE SCALE GENOMIC DNA]</scope>
    <source>
        <strain evidence="1 2">175</strain>
    </source>
</reference>
<sequence length="296" mass="32862">MPTAQQLLSACPDFLSIDLMLKAELATEGGKRFIYIEASNEAMDQQGEVVLQKALRDSSDWYSRFGNLDIDHYTLIGAKAGIPDYMLFEIGQPREVSFHGVKTFVKGEIYSGQGPAAERANYFWSSLTDINPPARWKPSVGGAVLEKSIAVDPETGMKKAMIGKVRWTNIGFSKNPVNQDVPMVSTVPFDTLAKSWVPGLGYDLSKALDSTGATTNTASLTGGAALGRQSLDRKARGYWDFRDAFAGDLGEDHRRFKTHADMVRHAAHKYGLDDDLASEFVERFMHDWKTAREKRQ</sequence>
<keyword evidence="2" id="KW-1185">Reference proteome</keyword>
<name>A0A1Y6CU07_9GAMM</name>
<accession>A0A1Y6CU07</accession>
<dbReference type="STRING" id="1760988.SAMN02949497_1207"/>
<organism evidence="1 2">
    <name type="scientific">Methylomagnum ishizawai</name>
    <dbReference type="NCBI Taxonomy" id="1760988"/>
    <lineage>
        <taxon>Bacteria</taxon>
        <taxon>Pseudomonadati</taxon>
        <taxon>Pseudomonadota</taxon>
        <taxon>Gammaproteobacteria</taxon>
        <taxon>Methylococcales</taxon>
        <taxon>Methylococcaceae</taxon>
        <taxon>Methylomagnum</taxon>
    </lineage>
</organism>
<dbReference type="EMBL" id="FXAM01000001">
    <property type="protein sequence ID" value="SMF93911.1"/>
    <property type="molecule type" value="Genomic_DNA"/>
</dbReference>
<gene>
    <name evidence="1" type="ORF">SAMN02949497_1207</name>
</gene>
<protein>
    <submittedName>
        <fullName evidence="1">Uncharacterized protein</fullName>
    </submittedName>
</protein>
<dbReference type="OrthoDB" id="7375547at2"/>
<evidence type="ECO:0000313" key="1">
    <source>
        <dbReference type="EMBL" id="SMF93911.1"/>
    </source>
</evidence>
<dbReference type="Proteomes" id="UP000192923">
    <property type="component" value="Unassembled WGS sequence"/>
</dbReference>
<dbReference type="RefSeq" id="WP_085210850.1">
    <property type="nucleotide sequence ID" value="NZ_FXAM01000001.1"/>
</dbReference>
<evidence type="ECO:0000313" key="2">
    <source>
        <dbReference type="Proteomes" id="UP000192923"/>
    </source>
</evidence>
<dbReference type="AlphaFoldDB" id="A0A1Y6CU07"/>
<proteinExistence type="predicted"/>